<organism evidence="1 2">
    <name type="scientific">Allacma fusca</name>
    <dbReference type="NCBI Taxonomy" id="39272"/>
    <lineage>
        <taxon>Eukaryota</taxon>
        <taxon>Metazoa</taxon>
        <taxon>Ecdysozoa</taxon>
        <taxon>Arthropoda</taxon>
        <taxon>Hexapoda</taxon>
        <taxon>Collembola</taxon>
        <taxon>Symphypleona</taxon>
        <taxon>Sminthuridae</taxon>
        <taxon>Allacma</taxon>
    </lineage>
</organism>
<dbReference type="AlphaFoldDB" id="A0A8J2PR56"/>
<reference evidence="1" key="1">
    <citation type="submission" date="2021-06" db="EMBL/GenBank/DDBJ databases">
        <authorList>
            <person name="Hodson N. C."/>
            <person name="Mongue J. A."/>
            <person name="Jaron S. K."/>
        </authorList>
    </citation>
    <scope>NUCLEOTIDE SEQUENCE</scope>
</reference>
<dbReference type="EMBL" id="CAJVCH010555334">
    <property type="protein sequence ID" value="CAG7830324.1"/>
    <property type="molecule type" value="Genomic_DNA"/>
</dbReference>
<protein>
    <submittedName>
        <fullName evidence="1">Uncharacterized protein</fullName>
    </submittedName>
</protein>
<evidence type="ECO:0000313" key="2">
    <source>
        <dbReference type="Proteomes" id="UP000708208"/>
    </source>
</evidence>
<sequence>SAVWSDCLKELTQRCLAEATPKELSIRISLLFSL</sequence>
<feature type="non-terminal residue" evidence="1">
    <location>
        <position position="1"/>
    </location>
</feature>
<comment type="caution">
    <text evidence="1">The sequence shown here is derived from an EMBL/GenBank/DDBJ whole genome shotgun (WGS) entry which is preliminary data.</text>
</comment>
<keyword evidence="2" id="KW-1185">Reference proteome</keyword>
<dbReference type="Proteomes" id="UP000708208">
    <property type="component" value="Unassembled WGS sequence"/>
</dbReference>
<feature type="non-terminal residue" evidence="1">
    <location>
        <position position="34"/>
    </location>
</feature>
<gene>
    <name evidence="1" type="ORF">AFUS01_LOCUS40135</name>
</gene>
<accession>A0A8J2PR56</accession>
<proteinExistence type="predicted"/>
<evidence type="ECO:0000313" key="1">
    <source>
        <dbReference type="EMBL" id="CAG7830324.1"/>
    </source>
</evidence>
<name>A0A8J2PR56_9HEXA</name>